<accession>A0A4P9ZQL1</accession>
<sequence>SRRGIAEVYRARHGERVAAFHLGPHWTLLATPTQSLGGSMIVDNGVVAKRVDSSKIAQTSLMSPSGQIWNIKIPRQCAVASLSP</sequence>
<dbReference type="Proteomes" id="UP000268162">
    <property type="component" value="Unassembled WGS sequence"/>
</dbReference>
<proteinExistence type="predicted"/>
<feature type="non-terminal residue" evidence="1">
    <location>
        <position position="1"/>
    </location>
</feature>
<dbReference type="AlphaFoldDB" id="A0A4P9ZQL1"/>
<name>A0A4P9ZQL1_9FUNG</name>
<dbReference type="EMBL" id="ML003103">
    <property type="protein sequence ID" value="RKP34700.1"/>
    <property type="molecule type" value="Genomic_DNA"/>
</dbReference>
<protein>
    <submittedName>
        <fullName evidence="1">Uncharacterized protein</fullName>
    </submittedName>
</protein>
<organism evidence="1 2">
    <name type="scientific">Dimargaris cristalligena</name>
    <dbReference type="NCBI Taxonomy" id="215637"/>
    <lineage>
        <taxon>Eukaryota</taxon>
        <taxon>Fungi</taxon>
        <taxon>Fungi incertae sedis</taxon>
        <taxon>Zoopagomycota</taxon>
        <taxon>Kickxellomycotina</taxon>
        <taxon>Dimargaritomycetes</taxon>
        <taxon>Dimargaritales</taxon>
        <taxon>Dimargaritaceae</taxon>
        <taxon>Dimargaris</taxon>
    </lineage>
</organism>
<keyword evidence="2" id="KW-1185">Reference proteome</keyword>
<gene>
    <name evidence="1" type="ORF">BJ085DRAFT_35557</name>
</gene>
<reference evidence="2" key="1">
    <citation type="journal article" date="2018" name="Nat. Microbiol.">
        <title>Leveraging single-cell genomics to expand the fungal tree of life.</title>
        <authorList>
            <person name="Ahrendt S.R."/>
            <person name="Quandt C.A."/>
            <person name="Ciobanu D."/>
            <person name="Clum A."/>
            <person name="Salamov A."/>
            <person name="Andreopoulos B."/>
            <person name="Cheng J.F."/>
            <person name="Woyke T."/>
            <person name="Pelin A."/>
            <person name="Henrissat B."/>
            <person name="Reynolds N.K."/>
            <person name="Benny G.L."/>
            <person name="Smith M.E."/>
            <person name="James T.Y."/>
            <person name="Grigoriev I.V."/>
        </authorList>
    </citation>
    <scope>NUCLEOTIDE SEQUENCE [LARGE SCALE GENOMIC DNA]</scope>
    <source>
        <strain evidence="2">RSA 468</strain>
    </source>
</reference>
<evidence type="ECO:0000313" key="2">
    <source>
        <dbReference type="Proteomes" id="UP000268162"/>
    </source>
</evidence>
<evidence type="ECO:0000313" key="1">
    <source>
        <dbReference type="EMBL" id="RKP34700.1"/>
    </source>
</evidence>